<gene>
    <name evidence="2" type="ORF">ILUMI_09465</name>
</gene>
<dbReference type="Proteomes" id="UP000801492">
    <property type="component" value="Unassembled WGS sequence"/>
</dbReference>
<accession>A0A8K0D947</accession>
<dbReference type="OrthoDB" id="6805082at2759"/>
<evidence type="ECO:0000313" key="3">
    <source>
        <dbReference type="Proteomes" id="UP000801492"/>
    </source>
</evidence>
<reference evidence="2" key="1">
    <citation type="submission" date="2019-08" db="EMBL/GenBank/DDBJ databases">
        <title>The genome of the North American firefly Photinus pyralis.</title>
        <authorList>
            <consortium name="Photinus pyralis genome working group"/>
            <person name="Fallon T.R."/>
            <person name="Sander Lower S.E."/>
            <person name="Weng J.-K."/>
        </authorList>
    </citation>
    <scope>NUCLEOTIDE SEQUENCE</scope>
    <source>
        <strain evidence="2">TRF0915ILg1</strain>
        <tissue evidence="2">Whole body</tissue>
    </source>
</reference>
<feature type="region of interest" description="Disordered" evidence="1">
    <location>
        <begin position="50"/>
        <end position="70"/>
    </location>
</feature>
<name>A0A8K0D947_IGNLU</name>
<sequence>MSESSGKETIEETYKRFIKVKQEKLENSKFLVGHIEVEVNREFYKFLDEESSEVDNEMEDDANSEAEDFE</sequence>
<evidence type="ECO:0000256" key="1">
    <source>
        <dbReference type="SAM" id="MobiDB-lite"/>
    </source>
</evidence>
<dbReference type="AlphaFoldDB" id="A0A8K0D947"/>
<dbReference type="EMBL" id="VTPC01004815">
    <property type="protein sequence ID" value="KAF2896710.1"/>
    <property type="molecule type" value="Genomic_DNA"/>
</dbReference>
<comment type="caution">
    <text evidence="2">The sequence shown here is derived from an EMBL/GenBank/DDBJ whole genome shotgun (WGS) entry which is preliminary data.</text>
</comment>
<protein>
    <submittedName>
        <fullName evidence="2">Uncharacterized protein</fullName>
    </submittedName>
</protein>
<organism evidence="2 3">
    <name type="scientific">Ignelater luminosus</name>
    <name type="common">Cucubano</name>
    <name type="synonym">Pyrophorus luminosus</name>
    <dbReference type="NCBI Taxonomy" id="2038154"/>
    <lineage>
        <taxon>Eukaryota</taxon>
        <taxon>Metazoa</taxon>
        <taxon>Ecdysozoa</taxon>
        <taxon>Arthropoda</taxon>
        <taxon>Hexapoda</taxon>
        <taxon>Insecta</taxon>
        <taxon>Pterygota</taxon>
        <taxon>Neoptera</taxon>
        <taxon>Endopterygota</taxon>
        <taxon>Coleoptera</taxon>
        <taxon>Polyphaga</taxon>
        <taxon>Elateriformia</taxon>
        <taxon>Elateroidea</taxon>
        <taxon>Elateridae</taxon>
        <taxon>Agrypninae</taxon>
        <taxon>Pyrophorini</taxon>
        <taxon>Ignelater</taxon>
    </lineage>
</organism>
<keyword evidence="3" id="KW-1185">Reference proteome</keyword>
<proteinExistence type="predicted"/>
<evidence type="ECO:0000313" key="2">
    <source>
        <dbReference type="EMBL" id="KAF2896710.1"/>
    </source>
</evidence>